<protein>
    <submittedName>
        <fullName evidence="4">Exonuclease V, chloroplastic isoform X2</fullName>
    </submittedName>
</protein>
<feature type="region of interest" description="Disordered" evidence="2">
    <location>
        <begin position="40"/>
        <end position="74"/>
    </location>
</feature>
<name>A0A6P5ESE7_ANACO</name>
<dbReference type="Pfam" id="PF09810">
    <property type="entry name" value="Exo5"/>
    <property type="match status" value="3"/>
</dbReference>
<dbReference type="InterPro" id="IPR019190">
    <property type="entry name" value="EXOV"/>
</dbReference>
<keyword evidence="4" id="KW-0378">Hydrolase</keyword>
<dbReference type="GO" id="GO:0036297">
    <property type="term" value="P:interstrand cross-link repair"/>
    <property type="evidence" value="ECO:0007669"/>
    <property type="project" value="TreeGrafter"/>
</dbReference>
<dbReference type="GO" id="GO:0045145">
    <property type="term" value="F:single-stranded DNA 5'-3' DNA exonuclease activity"/>
    <property type="evidence" value="ECO:0007669"/>
    <property type="project" value="InterPro"/>
</dbReference>
<evidence type="ECO:0000313" key="3">
    <source>
        <dbReference type="Proteomes" id="UP000515123"/>
    </source>
</evidence>
<dbReference type="GO" id="GO:0005634">
    <property type="term" value="C:nucleus"/>
    <property type="evidence" value="ECO:0007669"/>
    <property type="project" value="TreeGrafter"/>
</dbReference>
<reference evidence="4" key="2">
    <citation type="submission" date="2025-08" db="UniProtKB">
        <authorList>
            <consortium name="RefSeq"/>
        </authorList>
    </citation>
    <scope>IDENTIFICATION</scope>
    <source>
        <tissue evidence="4">Leaf</tissue>
    </source>
</reference>
<organism evidence="3 4">
    <name type="scientific">Ananas comosus</name>
    <name type="common">Pineapple</name>
    <name type="synonym">Ananas ananas</name>
    <dbReference type="NCBI Taxonomy" id="4615"/>
    <lineage>
        <taxon>Eukaryota</taxon>
        <taxon>Viridiplantae</taxon>
        <taxon>Streptophyta</taxon>
        <taxon>Embryophyta</taxon>
        <taxon>Tracheophyta</taxon>
        <taxon>Spermatophyta</taxon>
        <taxon>Magnoliopsida</taxon>
        <taxon>Liliopsida</taxon>
        <taxon>Poales</taxon>
        <taxon>Bromeliaceae</taxon>
        <taxon>Bromelioideae</taxon>
        <taxon>Ananas</taxon>
    </lineage>
</organism>
<evidence type="ECO:0000313" key="4">
    <source>
        <dbReference type="RefSeq" id="XP_020086646.1"/>
    </source>
</evidence>
<gene>
    <name evidence="4" type="primary">LOC109709019</name>
</gene>
<dbReference type="InterPro" id="IPR011604">
    <property type="entry name" value="PDDEXK-like_dom_sf"/>
</dbReference>
<keyword evidence="4" id="KW-0269">Exonuclease</keyword>
<keyword evidence="4" id="KW-0540">Nuclease</keyword>
<dbReference type="GeneID" id="109709019"/>
<evidence type="ECO:0000256" key="2">
    <source>
        <dbReference type="SAM" id="MobiDB-lite"/>
    </source>
</evidence>
<dbReference type="OrthoDB" id="354769at2759"/>
<dbReference type="PANTHER" id="PTHR14464">
    <property type="entry name" value="EXONUCLEASE V"/>
    <property type="match status" value="1"/>
</dbReference>
<proteinExistence type="inferred from homology"/>
<feature type="compositionally biased region" description="Low complexity" evidence="2">
    <location>
        <begin position="40"/>
        <end position="70"/>
    </location>
</feature>
<keyword evidence="3" id="KW-1185">Reference proteome</keyword>
<dbReference type="AlphaFoldDB" id="A0A6P5ESE7"/>
<accession>A0A6P5ESE7</accession>
<reference evidence="3" key="1">
    <citation type="journal article" date="2015" name="Nat. Genet.">
        <title>The pineapple genome and the evolution of CAM photosynthesis.</title>
        <authorList>
            <person name="Ming R."/>
            <person name="VanBuren R."/>
            <person name="Wai C.M."/>
            <person name="Tang H."/>
            <person name="Schatz M.C."/>
            <person name="Bowers J.E."/>
            <person name="Lyons E."/>
            <person name="Wang M.L."/>
            <person name="Chen J."/>
            <person name="Biggers E."/>
            <person name="Zhang J."/>
            <person name="Huang L."/>
            <person name="Zhang L."/>
            <person name="Miao W."/>
            <person name="Zhang J."/>
            <person name="Ye Z."/>
            <person name="Miao C."/>
            <person name="Lin Z."/>
            <person name="Wang H."/>
            <person name="Zhou H."/>
            <person name="Yim W.C."/>
            <person name="Priest H.D."/>
            <person name="Zheng C."/>
            <person name="Woodhouse M."/>
            <person name="Edger P.P."/>
            <person name="Guyot R."/>
            <person name="Guo H.B."/>
            <person name="Guo H."/>
            <person name="Zheng G."/>
            <person name="Singh R."/>
            <person name="Sharma A."/>
            <person name="Min X."/>
            <person name="Zheng Y."/>
            <person name="Lee H."/>
            <person name="Gurtowski J."/>
            <person name="Sedlazeck F.J."/>
            <person name="Harkess A."/>
            <person name="McKain M.R."/>
            <person name="Liao Z."/>
            <person name="Fang J."/>
            <person name="Liu J."/>
            <person name="Zhang X."/>
            <person name="Zhang Q."/>
            <person name="Hu W."/>
            <person name="Qin Y."/>
            <person name="Wang K."/>
            <person name="Chen L.Y."/>
            <person name="Shirley N."/>
            <person name="Lin Y.R."/>
            <person name="Liu L.Y."/>
            <person name="Hernandez A.G."/>
            <person name="Wright C.L."/>
            <person name="Bulone V."/>
            <person name="Tuskan G.A."/>
            <person name="Heath K."/>
            <person name="Zee F."/>
            <person name="Moore P.H."/>
            <person name="Sunkar R."/>
            <person name="Leebens-Mack J.H."/>
            <person name="Mockler T."/>
            <person name="Bennetzen J.L."/>
            <person name="Freeling M."/>
            <person name="Sankoff D."/>
            <person name="Paterson A.H."/>
            <person name="Zhu X."/>
            <person name="Yang X."/>
            <person name="Smith J.A."/>
            <person name="Cushman J.C."/>
            <person name="Paull R.E."/>
            <person name="Yu Q."/>
        </authorList>
    </citation>
    <scope>NUCLEOTIDE SEQUENCE [LARGE SCALE GENOMIC DNA]</scope>
    <source>
        <strain evidence="3">cv. F153</strain>
    </source>
</reference>
<comment type="similarity">
    <text evidence="1">Belongs to the EXO5 family.</text>
</comment>
<evidence type="ECO:0000256" key="1">
    <source>
        <dbReference type="ARBA" id="ARBA00009797"/>
    </source>
</evidence>
<dbReference type="RefSeq" id="XP_020086646.1">
    <property type="nucleotide sequence ID" value="XM_020231057.1"/>
</dbReference>
<dbReference type="PANTHER" id="PTHR14464:SF4">
    <property type="entry name" value="EXONUCLEASE V"/>
    <property type="match status" value="1"/>
</dbReference>
<dbReference type="Gene3D" id="3.90.320.10">
    <property type="match status" value="1"/>
</dbReference>
<dbReference type="Proteomes" id="UP000515123">
    <property type="component" value="Linkage group 4"/>
</dbReference>
<sequence>MDDALSPAPLPISIPIEIVSEEEMAFLEAALAAALPCALSPSSSSPRGRRAASSLSRCAAAPPPHSSSAADIEDSLATSAPRRSLLHRFRSKRALMVTDVTAAEWCEKQMEFVLLHGKPRRTKAMKAGSDRHAQLENEVIEKVDIVIKSVEESWAVKFMNFIIGANQLLFEGLTRELPVIGVVEGTWMIGVIDEIRLPLDKAIPNPIIVDTKTRHKATLPSEAQKRNARLQLMCYKYLWDSLTAEQFSTYDFFSYFNLNPQYNLSGIVKEYISSLGFHVKTLEDVFTYFRETCCLLPPSQEQLLLRYELQSDNSLLEEYFFSYDPIWFKDQVQECLKFWLGEREAKFVSEDEKWKCHFCKFTSTCPMTAIPEK</sequence>